<dbReference type="InterPro" id="IPR016180">
    <property type="entry name" value="Ribosomal_uL16_dom"/>
</dbReference>
<evidence type="ECO:0000256" key="2">
    <source>
        <dbReference type="ARBA" id="ARBA00022980"/>
    </source>
</evidence>
<dbReference type="Pfam" id="PF00252">
    <property type="entry name" value="Ribosomal_L16"/>
    <property type="match status" value="1"/>
</dbReference>
<dbReference type="NCBIfam" id="TIGR01164">
    <property type="entry name" value="rplP_bact"/>
    <property type="match status" value="1"/>
</dbReference>
<dbReference type="GO" id="GO:0019843">
    <property type="term" value="F:rRNA binding"/>
    <property type="evidence" value="ECO:0007669"/>
    <property type="project" value="InterPro"/>
</dbReference>
<protein>
    <submittedName>
        <fullName evidence="5">54S ribosomal protein L16, mitochondrial</fullName>
    </submittedName>
</protein>
<keyword evidence="2 4" id="KW-0689">Ribosomal protein</keyword>
<dbReference type="GO" id="GO:0005762">
    <property type="term" value="C:mitochondrial large ribosomal subunit"/>
    <property type="evidence" value="ECO:0007669"/>
    <property type="project" value="TreeGrafter"/>
</dbReference>
<dbReference type="InterPro" id="IPR020798">
    <property type="entry name" value="Ribosomal_uL16_CS"/>
</dbReference>
<keyword evidence="3 4" id="KW-0687">Ribonucleoprotein</keyword>
<proteinExistence type="inferred from homology"/>
<dbReference type="InParanoid" id="A0A1E5REU2"/>
<dbReference type="PANTHER" id="PTHR12220">
    <property type="entry name" value="50S/60S RIBOSOMAL PROTEIN L16"/>
    <property type="match status" value="1"/>
</dbReference>
<reference evidence="6" key="1">
    <citation type="journal article" date="2016" name="Genome Announc.">
        <title>Genome sequences of three species of Hanseniaspora isolated from spontaneous wine fermentations.</title>
        <authorList>
            <person name="Sternes P.R."/>
            <person name="Lee D."/>
            <person name="Kutyna D.R."/>
            <person name="Borneman A.R."/>
        </authorList>
    </citation>
    <scope>NUCLEOTIDE SEQUENCE [LARGE SCALE GENOMIC DNA]</scope>
    <source>
        <strain evidence="6">AWRI3579</strain>
    </source>
</reference>
<evidence type="ECO:0000313" key="6">
    <source>
        <dbReference type="Proteomes" id="UP000095728"/>
    </source>
</evidence>
<dbReference type="InterPro" id="IPR000114">
    <property type="entry name" value="Ribosomal_uL16_bact-type"/>
</dbReference>
<accession>A0A1E5REU2</accession>
<sequence length="250" mass="28106">MLCGCPNIKTLNFLETPLKNDQEQSTSEAIRLLTVMLNSFNHLRSSLVSSLSSLTFKRFRYTAKFGPSLVKAHKGRVPVRIGGSTKGSTVVYGDYGIRLATEGTRITQAQLKEADNILTRYVRKVGGDTRLYPRLVVNIPVFVKGNETRMGKGKGDFDHWMCRVPTGRVLFELKGTNLHEKMAREAFRKVGCILPGVYDFVMKGSLPRVGLKAFKDTSKIAKVNYLSQSNDRSKIKELSMSPEYSLYKNR</sequence>
<dbReference type="EMBL" id="LPNM01000007">
    <property type="protein sequence ID" value="OEJ85083.1"/>
    <property type="molecule type" value="Genomic_DNA"/>
</dbReference>
<dbReference type="InterPro" id="IPR036920">
    <property type="entry name" value="Ribosomal_uL16_sf"/>
</dbReference>
<comment type="caution">
    <text evidence="5">The sequence shown here is derived from an EMBL/GenBank/DDBJ whole genome shotgun (WGS) entry which is preliminary data.</text>
</comment>
<keyword evidence="6" id="KW-1185">Reference proteome</keyword>
<dbReference type="PROSITE" id="PS00701">
    <property type="entry name" value="RIBOSOMAL_L16_2"/>
    <property type="match status" value="1"/>
</dbReference>
<dbReference type="GO" id="GO:0003735">
    <property type="term" value="F:structural constituent of ribosome"/>
    <property type="evidence" value="ECO:0007669"/>
    <property type="project" value="InterPro"/>
</dbReference>
<organism evidence="5 6">
    <name type="scientific">Hanseniaspora osmophila</name>
    <dbReference type="NCBI Taxonomy" id="56408"/>
    <lineage>
        <taxon>Eukaryota</taxon>
        <taxon>Fungi</taxon>
        <taxon>Dikarya</taxon>
        <taxon>Ascomycota</taxon>
        <taxon>Saccharomycotina</taxon>
        <taxon>Saccharomycetes</taxon>
        <taxon>Saccharomycodales</taxon>
        <taxon>Saccharomycodaceae</taxon>
        <taxon>Hanseniaspora</taxon>
    </lineage>
</organism>
<dbReference type="CDD" id="cd01433">
    <property type="entry name" value="Ribosomal_L16_L10e"/>
    <property type="match status" value="1"/>
</dbReference>
<gene>
    <name evidence="5" type="ORF">AWRI3579_g2147</name>
</gene>
<dbReference type="SUPFAM" id="SSF54686">
    <property type="entry name" value="Ribosomal protein L16p/L10e"/>
    <property type="match status" value="1"/>
</dbReference>
<evidence type="ECO:0000256" key="4">
    <source>
        <dbReference type="RuleBase" id="RU004413"/>
    </source>
</evidence>
<dbReference type="Proteomes" id="UP000095728">
    <property type="component" value="Unassembled WGS sequence"/>
</dbReference>
<comment type="similarity">
    <text evidence="1 4">Belongs to the universal ribosomal protein uL16 family.</text>
</comment>
<dbReference type="GO" id="GO:0032543">
    <property type="term" value="P:mitochondrial translation"/>
    <property type="evidence" value="ECO:0007669"/>
    <property type="project" value="TreeGrafter"/>
</dbReference>
<dbReference type="FunCoup" id="A0A1E5REU2">
    <property type="interactions" value="305"/>
</dbReference>
<name>A0A1E5REU2_9ASCO</name>
<dbReference type="OrthoDB" id="268521at2759"/>
<dbReference type="InterPro" id="IPR047873">
    <property type="entry name" value="Ribosomal_uL16"/>
</dbReference>
<dbReference type="Gene3D" id="3.90.1170.10">
    <property type="entry name" value="Ribosomal protein L10e/L16"/>
    <property type="match status" value="1"/>
</dbReference>
<evidence type="ECO:0000256" key="1">
    <source>
        <dbReference type="ARBA" id="ARBA00008931"/>
    </source>
</evidence>
<dbReference type="STRING" id="56408.A0A1E5REU2"/>
<dbReference type="AlphaFoldDB" id="A0A1E5REU2"/>
<dbReference type="PANTHER" id="PTHR12220:SF13">
    <property type="entry name" value="LARGE RIBOSOMAL SUBUNIT PROTEIN UL16M"/>
    <property type="match status" value="1"/>
</dbReference>
<evidence type="ECO:0000256" key="3">
    <source>
        <dbReference type="ARBA" id="ARBA00023274"/>
    </source>
</evidence>
<evidence type="ECO:0000313" key="5">
    <source>
        <dbReference type="EMBL" id="OEJ85083.1"/>
    </source>
</evidence>
<dbReference type="PRINTS" id="PR00060">
    <property type="entry name" value="RIBOSOMALL16"/>
</dbReference>